<evidence type="ECO:0000313" key="6">
    <source>
        <dbReference type="EMBL" id="CAH1598946.1"/>
    </source>
</evidence>
<protein>
    <submittedName>
        <fullName evidence="6">LysR family transcriptional regulator</fullName>
    </submittedName>
</protein>
<evidence type="ECO:0000259" key="5">
    <source>
        <dbReference type="PROSITE" id="PS50931"/>
    </source>
</evidence>
<dbReference type="GO" id="GO:0003700">
    <property type="term" value="F:DNA-binding transcription factor activity"/>
    <property type="evidence" value="ECO:0007669"/>
    <property type="project" value="InterPro"/>
</dbReference>
<dbReference type="InterPro" id="IPR050389">
    <property type="entry name" value="LysR-type_TF"/>
</dbReference>
<dbReference type="Gene3D" id="3.40.190.10">
    <property type="entry name" value="Periplasmic binding protein-like II"/>
    <property type="match status" value="2"/>
</dbReference>
<reference evidence="6" key="1">
    <citation type="submission" date="2022-01" db="EMBL/GenBank/DDBJ databases">
        <authorList>
            <person name="Lagorce A."/>
        </authorList>
    </citation>
    <scope>NUCLEOTIDE SEQUENCE</scope>
    <source>
        <strain evidence="6">Th15_F1_A12</strain>
    </source>
</reference>
<dbReference type="EMBL" id="CAKMUD010000093">
    <property type="protein sequence ID" value="CAH1598946.1"/>
    <property type="molecule type" value="Genomic_DNA"/>
</dbReference>
<keyword evidence="2" id="KW-0805">Transcription regulation</keyword>
<sequence length="306" mass="34364">MVVARFRFNSIHAKQMLMPKPIDLNLINTFLVVTESQSYTKAAEQLGVTQPAVSASIRRLEQASNKKLFVKSGRSIELTHTAQELLPQLRQALSIIDNAMTKPQSFKAYCCDLPLLGLSPIDNVIFHESTQDAGELCDFLYHRKADIIIGSIGNKPTSIIVEDLHQEPFVIIGRANHPRLGKRLDIDAFHNEKHCVLSSTWSAETEYEAALNVTIKANQIEVVTSSYLGVLTNVAQRDCLGVVPLSVAKRWGDALNIRYFQSPFPSGQFTFQIAYHKRHADCAEHRAIRRVLKERLSLPLSSQHYS</sequence>
<feature type="domain" description="HTH lysR-type" evidence="5">
    <location>
        <begin position="22"/>
        <end position="79"/>
    </location>
</feature>
<evidence type="ECO:0000256" key="4">
    <source>
        <dbReference type="ARBA" id="ARBA00023163"/>
    </source>
</evidence>
<evidence type="ECO:0000256" key="2">
    <source>
        <dbReference type="ARBA" id="ARBA00023015"/>
    </source>
</evidence>
<dbReference type="Gene3D" id="1.10.10.10">
    <property type="entry name" value="Winged helix-like DNA-binding domain superfamily/Winged helix DNA-binding domain"/>
    <property type="match status" value="1"/>
</dbReference>
<dbReference type="Pfam" id="PF03466">
    <property type="entry name" value="LysR_substrate"/>
    <property type="match status" value="1"/>
</dbReference>
<dbReference type="InterPro" id="IPR036390">
    <property type="entry name" value="WH_DNA-bd_sf"/>
</dbReference>
<dbReference type="SUPFAM" id="SSF46785">
    <property type="entry name" value="Winged helix' DNA-binding domain"/>
    <property type="match status" value="1"/>
</dbReference>
<comment type="similarity">
    <text evidence="1">Belongs to the LysR transcriptional regulatory family.</text>
</comment>
<dbReference type="PANTHER" id="PTHR30118">
    <property type="entry name" value="HTH-TYPE TRANSCRIPTIONAL REGULATOR LEUO-RELATED"/>
    <property type="match status" value="1"/>
</dbReference>
<keyword evidence="4" id="KW-0804">Transcription</keyword>
<evidence type="ECO:0000256" key="1">
    <source>
        <dbReference type="ARBA" id="ARBA00009437"/>
    </source>
</evidence>
<dbReference type="Proteomes" id="UP001295462">
    <property type="component" value="Unassembled WGS sequence"/>
</dbReference>
<dbReference type="PANTHER" id="PTHR30118:SF6">
    <property type="entry name" value="HTH-TYPE TRANSCRIPTIONAL REGULATOR LEUO"/>
    <property type="match status" value="1"/>
</dbReference>
<organism evidence="6 7">
    <name type="scientific">Vibrio jasicida</name>
    <dbReference type="NCBI Taxonomy" id="766224"/>
    <lineage>
        <taxon>Bacteria</taxon>
        <taxon>Pseudomonadati</taxon>
        <taxon>Pseudomonadota</taxon>
        <taxon>Gammaproteobacteria</taxon>
        <taxon>Vibrionales</taxon>
        <taxon>Vibrionaceae</taxon>
        <taxon>Vibrio</taxon>
    </lineage>
</organism>
<dbReference type="GO" id="GO:0003677">
    <property type="term" value="F:DNA binding"/>
    <property type="evidence" value="ECO:0007669"/>
    <property type="project" value="UniProtKB-KW"/>
</dbReference>
<name>A0AAU9QSW6_9VIBR</name>
<accession>A0AAU9QSW6</accession>
<gene>
    <name evidence="6" type="ORF">THF1A12_390015</name>
</gene>
<dbReference type="PROSITE" id="PS50931">
    <property type="entry name" value="HTH_LYSR"/>
    <property type="match status" value="1"/>
</dbReference>
<dbReference type="PRINTS" id="PR00039">
    <property type="entry name" value="HTHLYSR"/>
</dbReference>
<dbReference type="InterPro" id="IPR036388">
    <property type="entry name" value="WH-like_DNA-bd_sf"/>
</dbReference>
<evidence type="ECO:0000313" key="7">
    <source>
        <dbReference type="Proteomes" id="UP001295462"/>
    </source>
</evidence>
<dbReference type="AlphaFoldDB" id="A0AAU9QSW6"/>
<proteinExistence type="inferred from homology"/>
<comment type="caution">
    <text evidence="6">The sequence shown here is derived from an EMBL/GenBank/DDBJ whole genome shotgun (WGS) entry which is preliminary data.</text>
</comment>
<dbReference type="InterPro" id="IPR000847">
    <property type="entry name" value="LysR_HTH_N"/>
</dbReference>
<dbReference type="Pfam" id="PF00126">
    <property type="entry name" value="HTH_1"/>
    <property type="match status" value="1"/>
</dbReference>
<keyword evidence="3" id="KW-0238">DNA-binding</keyword>
<dbReference type="SUPFAM" id="SSF53850">
    <property type="entry name" value="Periplasmic binding protein-like II"/>
    <property type="match status" value="1"/>
</dbReference>
<evidence type="ECO:0000256" key="3">
    <source>
        <dbReference type="ARBA" id="ARBA00023125"/>
    </source>
</evidence>
<dbReference type="InterPro" id="IPR005119">
    <property type="entry name" value="LysR_subst-bd"/>
</dbReference>